<evidence type="ECO:0000256" key="3">
    <source>
        <dbReference type="ARBA" id="ARBA00022989"/>
    </source>
</evidence>
<dbReference type="GO" id="GO:0005886">
    <property type="term" value="C:plasma membrane"/>
    <property type="evidence" value="ECO:0007669"/>
    <property type="project" value="TreeGrafter"/>
</dbReference>
<feature type="transmembrane region" description="Helical" evidence="5">
    <location>
        <begin position="75"/>
        <end position="93"/>
    </location>
</feature>
<keyword evidence="8" id="KW-1185">Reference proteome</keyword>
<evidence type="ECO:0000256" key="2">
    <source>
        <dbReference type="ARBA" id="ARBA00022692"/>
    </source>
</evidence>
<dbReference type="PANTHER" id="PTHR47154:SF2">
    <property type="entry name" value="G-PROTEIN COUPLED RECEPTOR MTH-RELATED"/>
    <property type="match status" value="1"/>
</dbReference>
<dbReference type="PANTHER" id="PTHR47154">
    <property type="entry name" value="G-PROTEIN COUPLED RECEPTOR MTH-RELATED"/>
    <property type="match status" value="1"/>
</dbReference>
<dbReference type="AlphaFoldDB" id="A0A8J2P2Y7"/>
<evidence type="ECO:0000313" key="7">
    <source>
        <dbReference type="EMBL" id="CAG7730010.1"/>
    </source>
</evidence>
<feature type="transmembrane region" description="Helical" evidence="5">
    <location>
        <begin position="114"/>
        <end position="132"/>
    </location>
</feature>
<dbReference type="EMBL" id="CAJVCH010187818">
    <property type="protein sequence ID" value="CAG7730010.1"/>
    <property type="molecule type" value="Genomic_DNA"/>
</dbReference>
<feature type="transmembrane region" description="Helical" evidence="5">
    <location>
        <begin position="152"/>
        <end position="171"/>
    </location>
</feature>
<dbReference type="Pfam" id="PF00002">
    <property type="entry name" value="7tm_2"/>
    <property type="match status" value="1"/>
</dbReference>
<keyword evidence="4 5" id="KW-0472">Membrane</keyword>
<comment type="subcellular location">
    <subcellularLocation>
        <location evidence="1">Membrane</location>
        <topology evidence="1">Multi-pass membrane protein</topology>
    </subcellularLocation>
</comment>
<dbReference type="InterPro" id="IPR000832">
    <property type="entry name" value="GPCR_2_secretin-like"/>
</dbReference>
<proteinExistence type="predicted"/>
<comment type="caution">
    <text evidence="7">The sequence shown here is derived from an EMBL/GenBank/DDBJ whole genome shotgun (WGS) entry which is preliminary data.</text>
</comment>
<keyword evidence="3 5" id="KW-1133">Transmembrane helix</keyword>
<dbReference type="InterPro" id="IPR051384">
    <property type="entry name" value="Mth_GPCR"/>
</dbReference>
<feature type="non-terminal residue" evidence="7">
    <location>
        <position position="205"/>
    </location>
</feature>
<evidence type="ECO:0000313" key="8">
    <source>
        <dbReference type="Proteomes" id="UP000708208"/>
    </source>
</evidence>
<dbReference type="Proteomes" id="UP000708208">
    <property type="component" value="Unassembled WGS sequence"/>
</dbReference>
<sequence>KLTIVNGDQNNVRSYLWYAGFGWGAPFLFVTISLILDQIYSYDPCNLVMVPQYGVYGCTVSGAAMGPYFVYPLALLLGVNTVLFSVTTYKLYTYSKYAKIARENLKNSKKFYKIIAKLVFVMGITWILSYLFNVLWKLGLGSTTGFWEMVSVVTYFQALGVFIIYSCNSSVSASLRERYPLLIPLLSVPEKIITSLHSSPQETKV</sequence>
<evidence type="ECO:0000256" key="5">
    <source>
        <dbReference type="SAM" id="Phobius"/>
    </source>
</evidence>
<accession>A0A8J2P2Y7</accession>
<keyword evidence="2 5" id="KW-0812">Transmembrane</keyword>
<dbReference type="GO" id="GO:0008528">
    <property type="term" value="F:G protein-coupled peptide receptor activity"/>
    <property type="evidence" value="ECO:0007669"/>
    <property type="project" value="TreeGrafter"/>
</dbReference>
<evidence type="ECO:0000256" key="1">
    <source>
        <dbReference type="ARBA" id="ARBA00004141"/>
    </source>
</evidence>
<dbReference type="GO" id="GO:0007166">
    <property type="term" value="P:cell surface receptor signaling pathway"/>
    <property type="evidence" value="ECO:0007669"/>
    <property type="project" value="InterPro"/>
</dbReference>
<feature type="transmembrane region" description="Helical" evidence="5">
    <location>
        <begin position="15"/>
        <end position="36"/>
    </location>
</feature>
<dbReference type="InterPro" id="IPR017981">
    <property type="entry name" value="GPCR_2-like_7TM"/>
</dbReference>
<dbReference type="PROSITE" id="PS50261">
    <property type="entry name" value="G_PROTEIN_RECEP_F2_4"/>
    <property type="match status" value="1"/>
</dbReference>
<gene>
    <name evidence="7" type="ORF">AFUS01_LOCUS18688</name>
</gene>
<evidence type="ECO:0000256" key="4">
    <source>
        <dbReference type="ARBA" id="ARBA00023136"/>
    </source>
</evidence>
<dbReference type="OrthoDB" id="1100386at2759"/>
<protein>
    <recommendedName>
        <fullName evidence="6">G-protein coupled receptors family 2 profile 2 domain-containing protein</fullName>
    </recommendedName>
</protein>
<name>A0A8J2P2Y7_9HEXA</name>
<evidence type="ECO:0000259" key="6">
    <source>
        <dbReference type="PROSITE" id="PS50261"/>
    </source>
</evidence>
<feature type="domain" description="G-protein coupled receptors family 2 profile 2" evidence="6">
    <location>
        <begin position="1"/>
        <end position="169"/>
    </location>
</feature>
<organism evidence="7 8">
    <name type="scientific">Allacma fusca</name>
    <dbReference type="NCBI Taxonomy" id="39272"/>
    <lineage>
        <taxon>Eukaryota</taxon>
        <taxon>Metazoa</taxon>
        <taxon>Ecdysozoa</taxon>
        <taxon>Arthropoda</taxon>
        <taxon>Hexapoda</taxon>
        <taxon>Collembola</taxon>
        <taxon>Symphypleona</taxon>
        <taxon>Sminthuridae</taxon>
        <taxon>Allacma</taxon>
    </lineage>
</organism>
<reference evidence="7" key="1">
    <citation type="submission" date="2021-06" db="EMBL/GenBank/DDBJ databases">
        <authorList>
            <person name="Hodson N. C."/>
            <person name="Mongue J. A."/>
            <person name="Jaron S. K."/>
        </authorList>
    </citation>
    <scope>NUCLEOTIDE SEQUENCE</scope>
</reference>